<name>A0A381WN45_9ZZZZ</name>
<protein>
    <recommendedName>
        <fullName evidence="1">NADPH-dependent FMN reductase-like domain-containing protein</fullName>
    </recommendedName>
</protein>
<dbReference type="Gene3D" id="3.40.50.360">
    <property type="match status" value="1"/>
</dbReference>
<gene>
    <name evidence="2" type="ORF">METZ01_LOCUS106803</name>
</gene>
<evidence type="ECO:0000259" key="1">
    <source>
        <dbReference type="Pfam" id="PF03358"/>
    </source>
</evidence>
<dbReference type="InterPro" id="IPR005025">
    <property type="entry name" value="FMN_Rdtase-like_dom"/>
</dbReference>
<dbReference type="SUPFAM" id="SSF52218">
    <property type="entry name" value="Flavoproteins"/>
    <property type="match status" value="1"/>
</dbReference>
<dbReference type="GO" id="GO:0016491">
    <property type="term" value="F:oxidoreductase activity"/>
    <property type="evidence" value="ECO:0007669"/>
    <property type="project" value="InterPro"/>
</dbReference>
<dbReference type="GO" id="GO:0005829">
    <property type="term" value="C:cytosol"/>
    <property type="evidence" value="ECO:0007669"/>
    <property type="project" value="TreeGrafter"/>
</dbReference>
<dbReference type="InterPro" id="IPR029039">
    <property type="entry name" value="Flavoprotein-like_sf"/>
</dbReference>
<reference evidence="2" key="1">
    <citation type="submission" date="2018-05" db="EMBL/GenBank/DDBJ databases">
        <authorList>
            <person name="Lanie J.A."/>
            <person name="Ng W.-L."/>
            <person name="Kazmierczak K.M."/>
            <person name="Andrzejewski T.M."/>
            <person name="Davidsen T.M."/>
            <person name="Wayne K.J."/>
            <person name="Tettelin H."/>
            <person name="Glass J.I."/>
            <person name="Rusch D."/>
            <person name="Podicherti R."/>
            <person name="Tsui H.-C.T."/>
            <person name="Winkler M.E."/>
        </authorList>
    </citation>
    <scope>NUCLEOTIDE SEQUENCE</scope>
</reference>
<dbReference type="Pfam" id="PF03358">
    <property type="entry name" value="FMN_red"/>
    <property type="match status" value="1"/>
</dbReference>
<dbReference type="PANTHER" id="PTHR30543:SF21">
    <property type="entry name" value="NAD(P)H-DEPENDENT FMN REDUCTASE LOT6"/>
    <property type="match status" value="1"/>
</dbReference>
<dbReference type="GO" id="GO:0010181">
    <property type="term" value="F:FMN binding"/>
    <property type="evidence" value="ECO:0007669"/>
    <property type="project" value="TreeGrafter"/>
</dbReference>
<accession>A0A381WN45</accession>
<organism evidence="2">
    <name type="scientific">marine metagenome</name>
    <dbReference type="NCBI Taxonomy" id="408172"/>
    <lineage>
        <taxon>unclassified sequences</taxon>
        <taxon>metagenomes</taxon>
        <taxon>ecological metagenomes</taxon>
    </lineage>
</organism>
<dbReference type="InterPro" id="IPR050712">
    <property type="entry name" value="NAD(P)H-dep_reductase"/>
</dbReference>
<evidence type="ECO:0000313" key="2">
    <source>
        <dbReference type="EMBL" id="SVA53949.1"/>
    </source>
</evidence>
<proteinExistence type="predicted"/>
<dbReference type="PANTHER" id="PTHR30543">
    <property type="entry name" value="CHROMATE REDUCTASE"/>
    <property type="match status" value="1"/>
</dbReference>
<dbReference type="EMBL" id="UINC01012341">
    <property type="protein sequence ID" value="SVA53949.1"/>
    <property type="molecule type" value="Genomic_DNA"/>
</dbReference>
<dbReference type="AlphaFoldDB" id="A0A381WN45"/>
<sequence length="197" mass="22008">MPDTSCNVLLVVGSLHEASITRVVINHLADNLLADGCEVNTLDFIEDPLPLFNPDTVWDQDYYPILKQQIVAADVIVLGTPDYHGSISSTLKNFLDHFWKEFAGKLFATVVASHEKGLTVHDQLRTVARQCYAWVMPYGVSFMEKVDVKDGQVASDELRNRLEILRHDIQVYGRLLADQRAADLAGTAPGFLAQLRK</sequence>
<feature type="domain" description="NADPH-dependent FMN reductase-like" evidence="1">
    <location>
        <begin position="7"/>
        <end position="143"/>
    </location>
</feature>